<organism evidence="5 6">
    <name type="scientific">Sorangium cellulosum</name>
    <name type="common">Polyangium cellulosum</name>
    <dbReference type="NCBI Taxonomy" id="56"/>
    <lineage>
        <taxon>Bacteria</taxon>
        <taxon>Pseudomonadati</taxon>
        <taxon>Myxococcota</taxon>
        <taxon>Polyangia</taxon>
        <taxon>Polyangiales</taxon>
        <taxon>Polyangiaceae</taxon>
        <taxon>Sorangium</taxon>
    </lineage>
</organism>
<feature type="domain" description="Sigma-54 factor interaction" evidence="4">
    <location>
        <begin position="171"/>
        <end position="407"/>
    </location>
</feature>
<dbReference type="PROSITE" id="PS50045">
    <property type="entry name" value="SIGMA54_INTERACT_4"/>
    <property type="match status" value="1"/>
</dbReference>
<name>A0A150QV78_SORCE</name>
<dbReference type="Gene3D" id="3.40.50.300">
    <property type="entry name" value="P-loop containing nucleotide triphosphate hydrolases"/>
    <property type="match status" value="1"/>
</dbReference>
<dbReference type="CDD" id="cd00009">
    <property type="entry name" value="AAA"/>
    <property type="match status" value="1"/>
</dbReference>
<dbReference type="InterPro" id="IPR027417">
    <property type="entry name" value="P-loop_NTPase"/>
</dbReference>
<dbReference type="GO" id="GO:0006355">
    <property type="term" value="P:regulation of DNA-templated transcription"/>
    <property type="evidence" value="ECO:0007669"/>
    <property type="project" value="InterPro"/>
</dbReference>
<dbReference type="Proteomes" id="UP000075260">
    <property type="component" value="Unassembled WGS sequence"/>
</dbReference>
<dbReference type="InterPro" id="IPR003593">
    <property type="entry name" value="AAA+_ATPase"/>
</dbReference>
<dbReference type="PANTHER" id="PTHR32071">
    <property type="entry name" value="TRANSCRIPTIONAL REGULATORY PROTEIN"/>
    <property type="match status" value="1"/>
</dbReference>
<dbReference type="SUPFAM" id="SSF52540">
    <property type="entry name" value="P-loop containing nucleoside triphosphate hydrolases"/>
    <property type="match status" value="1"/>
</dbReference>
<accession>A0A150QV78</accession>
<comment type="caution">
    <text evidence="5">The sequence shown here is derived from an EMBL/GenBank/DDBJ whole genome shotgun (WGS) entry which is preliminary data.</text>
</comment>
<gene>
    <name evidence="5" type="ORF">BE15_03965</name>
</gene>
<dbReference type="EMBL" id="JEMA01000305">
    <property type="protein sequence ID" value="KYF71937.1"/>
    <property type="molecule type" value="Genomic_DNA"/>
</dbReference>
<dbReference type="Gene3D" id="1.10.10.60">
    <property type="entry name" value="Homeodomain-like"/>
    <property type="match status" value="1"/>
</dbReference>
<keyword evidence="2" id="KW-0067">ATP-binding</keyword>
<sequence>MIQRDSTLDLGSSAALGPGHHDQETLALVIAWAPAEPSRLGEVALFEAGDGARILGRGAPADGSGGERVVFHRQRPGISERTPPLASPGLSREQLRIRPAGDGLRIERIGKCAMEFAGERVDRCVLARGDTLLLKGQLLLFCAARPRTLEPLRSASLDDAPPFGMPDAHGILGESPAVWRLRDRLAWTAKADAHTLLLGGSGSGKELCARAVHALSARARGPFVARNAATIPGSLVDAELFGNIKGYPNPGMPERPGLIGSANGGTLFLDEIGELPQGLQANLLRVLDEGGEYHHLGGSTTKRSHFRLLGATNRDPDALKHDLAARLVLRLEVPGLDERRDDVPLLIRHLLRRAVARSPDAVRRFFTPSSDGALEPNLRPSLIEHLLKRSYTTNIRELDALLWRAMSTSAGDAIAWSGGAPSTGSAPPGAPEPPEDDRPADVEPARVRDAPEPSEAEVRASLSAHDGNIVRTAQALGLSSRYVLYRLMRRYGITTDTA</sequence>
<keyword evidence="1" id="KW-0547">Nucleotide-binding</keyword>
<dbReference type="Gene3D" id="1.10.8.60">
    <property type="match status" value="1"/>
</dbReference>
<evidence type="ECO:0000256" key="3">
    <source>
        <dbReference type="SAM" id="MobiDB-lite"/>
    </source>
</evidence>
<proteinExistence type="predicted"/>
<feature type="region of interest" description="Disordered" evidence="3">
    <location>
        <begin position="414"/>
        <end position="461"/>
    </location>
</feature>
<dbReference type="Pfam" id="PF00158">
    <property type="entry name" value="Sigma54_activat"/>
    <property type="match status" value="1"/>
</dbReference>
<evidence type="ECO:0000256" key="2">
    <source>
        <dbReference type="ARBA" id="ARBA00022840"/>
    </source>
</evidence>
<dbReference type="PROSITE" id="PS00676">
    <property type="entry name" value="SIGMA54_INTERACT_2"/>
    <property type="match status" value="1"/>
</dbReference>
<dbReference type="InterPro" id="IPR002078">
    <property type="entry name" value="Sigma_54_int"/>
</dbReference>
<dbReference type="GO" id="GO:0005524">
    <property type="term" value="F:ATP binding"/>
    <property type="evidence" value="ECO:0007669"/>
    <property type="project" value="UniProtKB-KW"/>
</dbReference>
<protein>
    <recommendedName>
        <fullName evidence="4">Sigma-54 factor interaction domain-containing protein</fullName>
    </recommendedName>
</protein>
<dbReference type="PANTHER" id="PTHR32071:SF122">
    <property type="entry name" value="SIGMA FACTOR"/>
    <property type="match status" value="1"/>
</dbReference>
<dbReference type="OrthoDB" id="5500376at2"/>
<dbReference type="SMART" id="SM00382">
    <property type="entry name" value="AAA"/>
    <property type="match status" value="1"/>
</dbReference>
<dbReference type="RefSeq" id="WP_061606690.1">
    <property type="nucleotide sequence ID" value="NZ_JEMA01000305.1"/>
</dbReference>
<dbReference type="AlphaFoldDB" id="A0A150QV78"/>
<evidence type="ECO:0000313" key="6">
    <source>
        <dbReference type="Proteomes" id="UP000075260"/>
    </source>
</evidence>
<evidence type="ECO:0000256" key="1">
    <source>
        <dbReference type="ARBA" id="ARBA00022741"/>
    </source>
</evidence>
<evidence type="ECO:0000313" key="5">
    <source>
        <dbReference type="EMBL" id="KYF71937.1"/>
    </source>
</evidence>
<dbReference type="InterPro" id="IPR025943">
    <property type="entry name" value="Sigma_54_int_dom_ATP-bd_2"/>
</dbReference>
<evidence type="ECO:0000259" key="4">
    <source>
        <dbReference type="PROSITE" id="PS50045"/>
    </source>
</evidence>
<feature type="compositionally biased region" description="Low complexity" evidence="3">
    <location>
        <begin position="417"/>
        <end position="427"/>
    </location>
</feature>
<reference evidence="5 6" key="1">
    <citation type="submission" date="2014-02" db="EMBL/GenBank/DDBJ databases">
        <title>The small core and large imbalanced accessory genome model reveals a collaborative survival strategy of Sorangium cellulosum strains in nature.</title>
        <authorList>
            <person name="Han K."/>
            <person name="Peng R."/>
            <person name="Blom J."/>
            <person name="Li Y.-Z."/>
        </authorList>
    </citation>
    <scope>NUCLEOTIDE SEQUENCE [LARGE SCALE GENOMIC DNA]</scope>
    <source>
        <strain evidence="5 6">So0008-312</strain>
    </source>
</reference>
<feature type="compositionally biased region" description="Basic and acidic residues" evidence="3">
    <location>
        <begin position="436"/>
        <end position="451"/>
    </location>
</feature>